<sequence length="142" mass="15264">MKRRIRSFFARPGSLLLVLVIVLAAGWLHRAFVFADGGDASSPESQRTVVVGLTETPSEAGELHGTLVAGDLPEGAHEAEVLSDRDCAPDSEGISHCLNELDLGTNRITIRHHHRMGEVPCLRPGETVTVMDAATYADHQAS</sequence>
<dbReference type="AlphaFoldDB" id="A0A9X2PT37"/>
<gene>
    <name evidence="1" type="ORF">GGP71_000193</name>
</gene>
<evidence type="ECO:0000313" key="2">
    <source>
        <dbReference type="Proteomes" id="UP001155027"/>
    </source>
</evidence>
<organism evidence="1 2">
    <name type="scientific">Salinibacter ruber</name>
    <dbReference type="NCBI Taxonomy" id="146919"/>
    <lineage>
        <taxon>Bacteria</taxon>
        <taxon>Pseudomonadati</taxon>
        <taxon>Rhodothermota</taxon>
        <taxon>Rhodothermia</taxon>
        <taxon>Rhodothermales</taxon>
        <taxon>Salinibacteraceae</taxon>
        <taxon>Salinibacter</taxon>
    </lineage>
</organism>
<dbReference type="EMBL" id="JANUAU010000001">
    <property type="protein sequence ID" value="MCS3676297.1"/>
    <property type="molecule type" value="Genomic_DNA"/>
</dbReference>
<reference evidence="1" key="1">
    <citation type="submission" date="2022-08" db="EMBL/GenBank/DDBJ databases">
        <title>Genomic Encyclopedia of Type Strains, Phase V (KMG-V): Genome sequencing to study the core and pangenomes of soil and plant-associated prokaryotes.</title>
        <authorList>
            <person name="Whitman W."/>
        </authorList>
    </citation>
    <scope>NUCLEOTIDE SEQUENCE</scope>
    <source>
        <strain evidence="1">0</strain>
    </source>
</reference>
<comment type="caution">
    <text evidence="1">The sequence shown here is derived from an EMBL/GenBank/DDBJ whole genome shotgun (WGS) entry which is preliminary data.</text>
</comment>
<dbReference type="Proteomes" id="UP001155027">
    <property type="component" value="Unassembled WGS sequence"/>
</dbReference>
<protein>
    <submittedName>
        <fullName evidence="1">Uncharacterized protein</fullName>
    </submittedName>
</protein>
<name>A0A9X2PT37_9BACT</name>
<dbReference type="RefSeq" id="WP_259058646.1">
    <property type="nucleotide sequence ID" value="NZ_JANTZP010000001.1"/>
</dbReference>
<accession>A0A9X2PT37</accession>
<evidence type="ECO:0000313" key="1">
    <source>
        <dbReference type="EMBL" id="MCS3676297.1"/>
    </source>
</evidence>
<proteinExistence type="predicted"/>